<dbReference type="PANTHER" id="PTHR35043">
    <property type="entry name" value="TRANSCRIPTION FACTOR DOMAIN-CONTAINING PROTEIN"/>
    <property type="match status" value="1"/>
</dbReference>
<reference evidence="3" key="2">
    <citation type="submission" date="2015-01" db="EMBL/GenBank/DDBJ databases">
        <title>Evolutionary Origins and Diversification of the Mycorrhizal Mutualists.</title>
        <authorList>
            <consortium name="DOE Joint Genome Institute"/>
            <consortium name="Mycorrhizal Genomics Consortium"/>
            <person name="Kohler A."/>
            <person name="Kuo A."/>
            <person name="Nagy L.G."/>
            <person name="Floudas D."/>
            <person name="Copeland A."/>
            <person name="Barry K.W."/>
            <person name="Cichocki N."/>
            <person name="Veneault-Fourrey C."/>
            <person name="LaButti K."/>
            <person name="Lindquist E.A."/>
            <person name="Lipzen A."/>
            <person name="Lundell T."/>
            <person name="Morin E."/>
            <person name="Murat C."/>
            <person name="Riley R."/>
            <person name="Ohm R."/>
            <person name="Sun H."/>
            <person name="Tunlid A."/>
            <person name="Henrissat B."/>
            <person name="Grigoriev I.V."/>
            <person name="Hibbett D.S."/>
            <person name="Martin F."/>
        </authorList>
    </citation>
    <scope>NUCLEOTIDE SEQUENCE [LARGE SCALE GENOMIC DNA]</scope>
    <source>
        <strain evidence="3">MAFF 305830</strain>
    </source>
</reference>
<protein>
    <submittedName>
        <fullName evidence="2">Uncharacterized protein</fullName>
    </submittedName>
</protein>
<dbReference type="Proteomes" id="UP000054097">
    <property type="component" value="Unassembled WGS sequence"/>
</dbReference>
<dbReference type="HOGENOM" id="CLU_022883_6_0_1"/>
<dbReference type="PANTHER" id="PTHR35043:SF7">
    <property type="entry name" value="TRANSCRIPTION FACTOR DOMAIN-CONTAINING PROTEIN"/>
    <property type="match status" value="1"/>
</dbReference>
<evidence type="ECO:0000313" key="2">
    <source>
        <dbReference type="EMBL" id="KIM19408.1"/>
    </source>
</evidence>
<accession>A0A0C2VYK4</accession>
<feature type="transmembrane region" description="Helical" evidence="1">
    <location>
        <begin position="13"/>
        <end position="31"/>
    </location>
</feature>
<dbReference type="AlphaFoldDB" id="A0A0C2VYK4"/>
<proteinExistence type="predicted"/>
<gene>
    <name evidence="2" type="ORF">M408DRAFT_83565</name>
</gene>
<evidence type="ECO:0000313" key="3">
    <source>
        <dbReference type="Proteomes" id="UP000054097"/>
    </source>
</evidence>
<keyword evidence="1" id="KW-0812">Transmembrane</keyword>
<feature type="non-terminal residue" evidence="2">
    <location>
        <position position="1"/>
    </location>
</feature>
<feature type="transmembrane region" description="Helical" evidence="1">
    <location>
        <begin position="207"/>
        <end position="228"/>
    </location>
</feature>
<keyword evidence="1" id="KW-1133">Transmembrane helix</keyword>
<feature type="transmembrane region" description="Helical" evidence="1">
    <location>
        <begin position="43"/>
        <end position="61"/>
    </location>
</feature>
<feature type="transmembrane region" description="Helical" evidence="1">
    <location>
        <begin position="137"/>
        <end position="158"/>
    </location>
</feature>
<keyword evidence="1" id="KW-0472">Membrane</keyword>
<organism evidence="2 3">
    <name type="scientific">Serendipita vermifera MAFF 305830</name>
    <dbReference type="NCBI Taxonomy" id="933852"/>
    <lineage>
        <taxon>Eukaryota</taxon>
        <taxon>Fungi</taxon>
        <taxon>Dikarya</taxon>
        <taxon>Basidiomycota</taxon>
        <taxon>Agaricomycotina</taxon>
        <taxon>Agaricomycetes</taxon>
        <taxon>Sebacinales</taxon>
        <taxon>Serendipitaceae</taxon>
        <taxon>Serendipita</taxon>
    </lineage>
</organism>
<dbReference type="EMBL" id="KN824732">
    <property type="protein sequence ID" value="KIM19408.1"/>
    <property type="molecule type" value="Genomic_DNA"/>
</dbReference>
<evidence type="ECO:0000256" key="1">
    <source>
        <dbReference type="SAM" id="Phobius"/>
    </source>
</evidence>
<reference evidence="2 3" key="1">
    <citation type="submission" date="2014-04" db="EMBL/GenBank/DDBJ databases">
        <authorList>
            <consortium name="DOE Joint Genome Institute"/>
            <person name="Kuo A."/>
            <person name="Zuccaro A."/>
            <person name="Kohler A."/>
            <person name="Nagy L.G."/>
            <person name="Floudas D."/>
            <person name="Copeland A."/>
            <person name="Barry K.W."/>
            <person name="Cichocki N."/>
            <person name="Veneault-Fourrey C."/>
            <person name="LaButti K."/>
            <person name="Lindquist E.A."/>
            <person name="Lipzen A."/>
            <person name="Lundell T."/>
            <person name="Morin E."/>
            <person name="Murat C."/>
            <person name="Sun H."/>
            <person name="Tunlid A."/>
            <person name="Henrissat B."/>
            <person name="Grigoriev I.V."/>
            <person name="Hibbett D.S."/>
            <person name="Martin F."/>
            <person name="Nordberg H.P."/>
            <person name="Cantor M.N."/>
            <person name="Hua S.X."/>
        </authorList>
    </citation>
    <scope>NUCLEOTIDE SEQUENCE [LARGE SCALE GENOMIC DNA]</scope>
    <source>
        <strain evidence="2 3">MAFF 305830</strain>
    </source>
</reference>
<name>A0A0C2VYK4_SERVB</name>
<sequence length="262" mass="29924">TETELKDRGKSDALTKFIVLVQTMWFVIQCIVRGTQHLPLTELEVVTLAYTMLNFFIYVFWWDKSRNVECPIRVYKTSTASHEESGEEAEGWADYWWVRWVQLMLYYPIGQQNDFVTLSKQLSIPMFWSGRMRVQELGLAGLGPSILGAAFGAIHCIAWSSEFTSRAELILWRIACISMIIVLFLVAIICAWWTGGGETIPETWYDIFLALIVSISFIVLLLSAWLYIAGRIATLVMAFTSLRSLPPAAFTTVDWTTFIPHI</sequence>
<feature type="transmembrane region" description="Helical" evidence="1">
    <location>
        <begin position="170"/>
        <end position="195"/>
    </location>
</feature>
<dbReference type="OrthoDB" id="9451547at2759"/>
<keyword evidence="3" id="KW-1185">Reference proteome</keyword>